<dbReference type="EMBL" id="BMJB01000001">
    <property type="protein sequence ID" value="GGA62283.1"/>
    <property type="molecule type" value="Genomic_DNA"/>
</dbReference>
<evidence type="ECO:0000256" key="1">
    <source>
        <dbReference type="ARBA" id="ARBA00007401"/>
    </source>
</evidence>
<feature type="domain" description="Glycoside hydrolase family 2 immunoglobulin-like beta-sandwich" evidence="5">
    <location>
        <begin position="245"/>
        <end position="337"/>
    </location>
</feature>
<dbReference type="Gene3D" id="3.20.20.80">
    <property type="entry name" value="Glycosidases"/>
    <property type="match status" value="1"/>
</dbReference>
<dbReference type="InterPro" id="IPR017853">
    <property type="entry name" value="GH"/>
</dbReference>
<sequence length="857" mass="95059">MFLRTLSRRQFIGGAAATSAAFSSALSPMQALAAEPYFPPKSPRQKLSFNIDWRFLRSDATGAEAPSFDDSSWATISTPHTYNDVDSFRDLISHSHGDVGIYQGLAWYRKRFRLPADFAGKKLILEFEGMRQAGDIYLNGKAIGLYENGINAYGVDISNAVQFGAHDNVLAVKVDNRSTYKERATGTPFEWNADDFNPNFGGINRRVWLHVMDNIHQTLPLYYGLETTGVYIHAGNFNIAARNETVTVESQVQNASSKPATVALSVVIVNPTGKKAATFKGKPAEVAAGEKLVLSATGSLTHARFWSVEDPALYDVYTILKVNGRVVDVAQTTTGFRKAEFKGGAGTGGVYLNEKFVYLKGFAQRSTNEWAGLGQAYPDWMHEYTANMIRACHGNYIRWMHISPQKVDADAMARNGIIQVCPAGDKERDATGRQWQQRVEVMRNSMIYYRNNPSILFWEAGNTVITPDHMREMVALRQQWDPHGQRVIGCRGNSDDSANTAISSIAEYFGVMIGQDPRTDQLTGPTAIFRGYSAQRRDRAPIIECEDFRDEASRRYWDNDSPPYFGFKKGPQDAYEYTSESFALAGIKRYWDYWTNRISNTDPAHAKWSGYASIYFSDSDADGRQDSSEVARVSGKVDAVRLPKEIYFAHRVMQNTQPDLHILGHWTYPTKTVKTIYIISNAESVELFLNGRSLGKSTQRTSGVIFSFSAIEFAPGTLKAVGSIRNRAVAEQTLTTTDTPAAIRLTPTLNPAGWQADGEDIALLDVEVIDAEGRRVPTDDARVDFTCTGPAIWRGGYNSGKLDSTNNLYLNTECGINRVAVRSTLTPGAITITASRPGLKPATLQLNTRPLTSRTLL</sequence>
<evidence type="ECO:0000259" key="5">
    <source>
        <dbReference type="Pfam" id="PF00703"/>
    </source>
</evidence>
<feature type="domain" description="Glycoside hydrolase family 2" evidence="8">
    <location>
        <begin position="752"/>
        <end position="844"/>
    </location>
</feature>
<evidence type="ECO:0000256" key="4">
    <source>
        <dbReference type="SAM" id="SignalP"/>
    </source>
</evidence>
<evidence type="ECO:0000313" key="11">
    <source>
        <dbReference type="Proteomes" id="UP000648801"/>
    </source>
</evidence>
<dbReference type="PROSITE" id="PS51318">
    <property type="entry name" value="TAT"/>
    <property type="match status" value="1"/>
</dbReference>
<keyword evidence="4" id="KW-0732">Signal</keyword>
<dbReference type="Pfam" id="PF16355">
    <property type="entry name" value="DUF4982"/>
    <property type="match status" value="1"/>
</dbReference>
<dbReference type="PANTHER" id="PTHR42732:SF1">
    <property type="entry name" value="BETA-MANNOSIDASE"/>
    <property type="match status" value="1"/>
</dbReference>
<dbReference type="Pfam" id="PF02836">
    <property type="entry name" value="Glyco_hydro_2_C"/>
    <property type="match status" value="1"/>
</dbReference>
<accession>A0A916RPQ7</accession>
<evidence type="ECO:0000256" key="3">
    <source>
        <dbReference type="ARBA" id="ARBA00023295"/>
    </source>
</evidence>
<dbReference type="SUPFAM" id="SSF51445">
    <property type="entry name" value="(Trans)glycosidases"/>
    <property type="match status" value="1"/>
</dbReference>
<dbReference type="Gene3D" id="2.60.120.260">
    <property type="entry name" value="Galactose-binding domain-like"/>
    <property type="match status" value="1"/>
</dbReference>
<organism evidence="10 11">
    <name type="scientific">Edaphobacter acidisoli</name>
    <dbReference type="NCBI Taxonomy" id="2040573"/>
    <lineage>
        <taxon>Bacteria</taxon>
        <taxon>Pseudomonadati</taxon>
        <taxon>Acidobacteriota</taxon>
        <taxon>Terriglobia</taxon>
        <taxon>Terriglobales</taxon>
        <taxon>Acidobacteriaceae</taxon>
        <taxon>Edaphobacter</taxon>
    </lineage>
</organism>
<feature type="domain" description="DUF4982" evidence="7">
    <location>
        <begin position="672"/>
        <end position="730"/>
    </location>
</feature>
<comment type="caution">
    <text evidence="10">The sequence shown here is derived from an EMBL/GenBank/DDBJ whole genome shotgun (WGS) entry which is preliminary data.</text>
</comment>
<evidence type="ECO:0000259" key="6">
    <source>
        <dbReference type="Pfam" id="PF02836"/>
    </source>
</evidence>
<proteinExistence type="inferred from homology"/>
<dbReference type="InterPro" id="IPR006311">
    <property type="entry name" value="TAT_signal"/>
</dbReference>
<dbReference type="Pfam" id="PF18565">
    <property type="entry name" value="Glyco_hydro2_C5"/>
    <property type="match status" value="1"/>
</dbReference>
<dbReference type="SUPFAM" id="SSF49303">
    <property type="entry name" value="beta-Galactosidase/glucuronidase domain"/>
    <property type="match status" value="1"/>
</dbReference>
<dbReference type="InterPro" id="IPR051913">
    <property type="entry name" value="GH2_Domain-Containing"/>
</dbReference>
<dbReference type="PANTHER" id="PTHR42732">
    <property type="entry name" value="BETA-GALACTOSIDASE"/>
    <property type="match status" value="1"/>
</dbReference>
<dbReference type="Pfam" id="PF00703">
    <property type="entry name" value="Glyco_hydro_2"/>
    <property type="match status" value="1"/>
</dbReference>
<evidence type="ECO:0000313" key="10">
    <source>
        <dbReference type="EMBL" id="GGA62283.1"/>
    </source>
</evidence>
<dbReference type="Pfam" id="PF22666">
    <property type="entry name" value="Glyco_hydro_2_N2"/>
    <property type="match status" value="1"/>
</dbReference>
<feature type="signal peptide" evidence="4">
    <location>
        <begin position="1"/>
        <end position="33"/>
    </location>
</feature>
<dbReference type="Proteomes" id="UP000648801">
    <property type="component" value="Unassembled WGS sequence"/>
</dbReference>
<dbReference type="RefSeq" id="WP_188758366.1">
    <property type="nucleotide sequence ID" value="NZ_BMJB01000001.1"/>
</dbReference>
<dbReference type="InterPro" id="IPR006102">
    <property type="entry name" value="Ig-like_GH2"/>
</dbReference>
<dbReference type="InterPro" id="IPR054593">
    <property type="entry name" value="Beta-mannosidase-like_N2"/>
</dbReference>
<dbReference type="InterPro" id="IPR040605">
    <property type="entry name" value="Glyco_hydro2_dom5"/>
</dbReference>
<protein>
    <submittedName>
        <fullName evidence="10">Beta-galactosidase</fullName>
    </submittedName>
</protein>
<evidence type="ECO:0000256" key="2">
    <source>
        <dbReference type="ARBA" id="ARBA00022801"/>
    </source>
</evidence>
<dbReference type="GO" id="GO:0005975">
    <property type="term" value="P:carbohydrate metabolic process"/>
    <property type="evidence" value="ECO:0007669"/>
    <property type="project" value="InterPro"/>
</dbReference>
<dbReference type="GO" id="GO:0004553">
    <property type="term" value="F:hydrolase activity, hydrolyzing O-glycosyl compounds"/>
    <property type="evidence" value="ECO:0007669"/>
    <property type="project" value="InterPro"/>
</dbReference>
<keyword evidence="3" id="KW-0326">Glycosidase</keyword>
<name>A0A916RPQ7_9BACT</name>
<dbReference type="InterPro" id="IPR008979">
    <property type="entry name" value="Galactose-bd-like_sf"/>
</dbReference>
<feature type="domain" description="Glycoside hydrolase family 2 catalytic" evidence="6">
    <location>
        <begin position="350"/>
        <end position="546"/>
    </location>
</feature>
<feature type="domain" description="Beta-mannosidase-like galactose-binding" evidence="9">
    <location>
        <begin position="107"/>
        <end position="193"/>
    </location>
</feature>
<comment type="similarity">
    <text evidence="1">Belongs to the glycosyl hydrolase 2 family.</text>
</comment>
<evidence type="ECO:0000259" key="8">
    <source>
        <dbReference type="Pfam" id="PF18565"/>
    </source>
</evidence>
<dbReference type="InterPro" id="IPR013783">
    <property type="entry name" value="Ig-like_fold"/>
</dbReference>
<evidence type="ECO:0000259" key="7">
    <source>
        <dbReference type="Pfam" id="PF16355"/>
    </source>
</evidence>
<dbReference type="InterPro" id="IPR032311">
    <property type="entry name" value="DUF4982"/>
</dbReference>
<evidence type="ECO:0000259" key="9">
    <source>
        <dbReference type="Pfam" id="PF22666"/>
    </source>
</evidence>
<dbReference type="InterPro" id="IPR006103">
    <property type="entry name" value="Glyco_hydro_2_cat"/>
</dbReference>
<dbReference type="SUPFAM" id="SSF49785">
    <property type="entry name" value="Galactose-binding domain-like"/>
    <property type="match status" value="1"/>
</dbReference>
<reference evidence="10" key="2">
    <citation type="submission" date="2020-09" db="EMBL/GenBank/DDBJ databases">
        <authorList>
            <person name="Sun Q."/>
            <person name="Zhou Y."/>
        </authorList>
    </citation>
    <scope>NUCLEOTIDE SEQUENCE</scope>
    <source>
        <strain evidence="10">CGMCC 1.15447</strain>
    </source>
</reference>
<keyword evidence="11" id="KW-1185">Reference proteome</keyword>
<dbReference type="InterPro" id="IPR036156">
    <property type="entry name" value="Beta-gal/glucu_dom_sf"/>
</dbReference>
<keyword evidence="2" id="KW-0378">Hydrolase</keyword>
<gene>
    <name evidence="10" type="primary">lacZ</name>
    <name evidence="10" type="ORF">GCM10011507_12260</name>
</gene>
<dbReference type="AlphaFoldDB" id="A0A916RPQ7"/>
<reference evidence="10" key="1">
    <citation type="journal article" date="2014" name="Int. J. Syst. Evol. Microbiol.">
        <title>Complete genome sequence of Corynebacterium casei LMG S-19264T (=DSM 44701T), isolated from a smear-ripened cheese.</title>
        <authorList>
            <consortium name="US DOE Joint Genome Institute (JGI-PGF)"/>
            <person name="Walter F."/>
            <person name="Albersmeier A."/>
            <person name="Kalinowski J."/>
            <person name="Ruckert C."/>
        </authorList>
    </citation>
    <scope>NUCLEOTIDE SEQUENCE</scope>
    <source>
        <strain evidence="10">CGMCC 1.15447</strain>
    </source>
</reference>
<feature type="chain" id="PRO_5038054875" evidence="4">
    <location>
        <begin position="34"/>
        <end position="857"/>
    </location>
</feature>
<dbReference type="Gene3D" id="2.60.40.10">
    <property type="entry name" value="Immunoglobulins"/>
    <property type="match status" value="3"/>
</dbReference>